<accession>A0AAV7IZ28</accession>
<evidence type="ECO:0000313" key="2">
    <source>
        <dbReference type="Proteomes" id="UP000826195"/>
    </source>
</evidence>
<dbReference type="EMBL" id="JAHXZJ010000376">
    <property type="protein sequence ID" value="KAH0559140.1"/>
    <property type="molecule type" value="Genomic_DNA"/>
</dbReference>
<proteinExistence type="predicted"/>
<organism evidence="1 2">
    <name type="scientific">Cotesia glomerata</name>
    <name type="common">Lepidopteran parasitic wasp</name>
    <name type="synonym">Apanteles glomeratus</name>
    <dbReference type="NCBI Taxonomy" id="32391"/>
    <lineage>
        <taxon>Eukaryota</taxon>
        <taxon>Metazoa</taxon>
        <taxon>Ecdysozoa</taxon>
        <taxon>Arthropoda</taxon>
        <taxon>Hexapoda</taxon>
        <taxon>Insecta</taxon>
        <taxon>Pterygota</taxon>
        <taxon>Neoptera</taxon>
        <taxon>Endopterygota</taxon>
        <taxon>Hymenoptera</taxon>
        <taxon>Apocrita</taxon>
        <taxon>Ichneumonoidea</taxon>
        <taxon>Braconidae</taxon>
        <taxon>Microgastrinae</taxon>
        <taxon>Cotesia</taxon>
    </lineage>
</organism>
<comment type="caution">
    <text evidence="1">The sequence shown here is derived from an EMBL/GenBank/DDBJ whole genome shotgun (WGS) entry which is preliminary data.</text>
</comment>
<name>A0AAV7IZ28_COTGL</name>
<evidence type="ECO:0000313" key="1">
    <source>
        <dbReference type="EMBL" id="KAH0559140.1"/>
    </source>
</evidence>
<protein>
    <submittedName>
        <fullName evidence="1">Uncharacterized protein</fullName>
    </submittedName>
</protein>
<reference evidence="1 2" key="1">
    <citation type="journal article" date="2021" name="J. Hered.">
        <title>A chromosome-level genome assembly of the parasitoid wasp, Cotesia glomerata (Hymenoptera: Braconidae).</title>
        <authorList>
            <person name="Pinto B.J."/>
            <person name="Weis J.J."/>
            <person name="Gamble T."/>
            <person name="Ode P.J."/>
            <person name="Paul R."/>
            <person name="Zaspel J.M."/>
        </authorList>
    </citation>
    <scope>NUCLEOTIDE SEQUENCE [LARGE SCALE GENOMIC DNA]</scope>
    <source>
        <strain evidence="1">CgM1</strain>
    </source>
</reference>
<keyword evidence="2" id="KW-1185">Reference proteome</keyword>
<sequence>MSPLFMGHGRADSVHYQLGPGKVLKAVVDGFLENHRAINYAELIEKMLESFKVMGCRGNVSHKASYATFLIWADSKTTWGLTTRNKENVFHQRCDGLLNGDIQAAEYNENMMGRLHLGLSTRELIRA</sequence>
<gene>
    <name evidence="1" type="ORF">KQX54_001635</name>
</gene>
<dbReference type="AlphaFoldDB" id="A0AAV7IZ28"/>
<dbReference type="Proteomes" id="UP000826195">
    <property type="component" value="Unassembled WGS sequence"/>
</dbReference>